<protein>
    <recommendedName>
        <fullName evidence="1">DUF397 domain-containing protein</fullName>
    </recommendedName>
</protein>
<feature type="domain" description="DUF397" evidence="1">
    <location>
        <begin position="3"/>
        <end position="48"/>
    </location>
</feature>
<dbReference type="Pfam" id="PF04149">
    <property type="entry name" value="DUF397"/>
    <property type="match status" value="1"/>
</dbReference>
<dbReference type="STRING" id="218821.SAMN05421837_1021038"/>
<accession>A0A1H5QH43</accession>
<dbReference type="EMBL" id="FNUJ01000002">
    <property type="protein sequence ID" value="SEF25174.1"/>
    <property type="molecule type" value="Genomic_DNA"/>
</dbReference>
<dbReference type="Proteomes" id="UP000198878">
    <property type="component" value="Unassembled WGS sequence"/>
</dbReference>
<sequence>MGEWRTSRYSERENCVEVALGPAAKIRDTKDRTGGILEISTRSWDAFVIDLCSSNPRDLREV</sequence>
<reference evidence="3" key="1">
    <citation type="submission" date="2016-10" db="EMBL/GenBank/DDBJ databases">
        <authorList>
            <person name="Varghese N."/>
            <person name="Submissions S."/>
        </authorList>
    </citation>
    <scope>NUCLEOTIDE SEQUENCE [LARGE SCALE GENOMIC DNA]</scope>
    <source>
        <strain evidence="3">DSM 44654</strain>
    </source>
</reference>
<gene>
    <name evidence="2" type="ORF">SAMN05421837_1021038</name>
</gene>
<dbReference type="OrthoDB" id="3694945at2"/>
<keyword evidence="3" id="KW-1185">Reference proteome</keyword>
<evidence type="ECO:0000313" key="3">
    <source>
        <dbReference type="Proteomes" id="UP000198878"/>
    </source>
</evidence>
<evidence type="ECO:0000259" key="1">
    <source>
        <dbReference type="Pfam" id="PF04149"/>
    </source>
</evidence>
<evidence type="ECO:0000313" key="2">
    <source>
        <dbReference type="EMBL" id="SEF25174.1"/>
    </source>
</evidence>
<proteinExistence type="predicted"/>
<dbReference type="InterPro" id="IPR007278">
    <property type="entry name" value="DUF397"/>
</dbReference>
<dbReference type="RefSeq" id="WP_086680595.1">
    <property type="nucleotide sequence ID" value="NZ_FNUJ01000002.1"/>
</dbReference>
<organism evidence="2 3">
    <name type="scientific">Amycolatopsis pretoriensis</name>
    <dbReference type="NCBI Taxonomy" id="218821"/>
    <lineage>
        <taxon>Bacteria</taxon>
        <taxon>Bacillati</taxon>
        <taxon>Actinomycetota</taxon>
        <taxon>Actinomycetes</taxon>
        <taxon>Pseudonocardiales</taxon>
        <taxon>Pseudonocardiaceae</taxon>
        <taxon>Amycolatopsis</taxon>
    </lineage>
</organism>
<dbReference type="AlphaFoldDB" id="A0A1H5QH43"/>
<name>A0A1H5QH43_9PSEU</name>